<dbReference type="KEGG" id="smam:Mal15_35170"/>
<dbReference type="InterPro" id="IPR026350">
    <property type="entry name" value="GxxExxY"/>
</dbReference>
<keyword evidence="2" id="KW-1185">Reference proteome</keyword>
<dbReference type="AlphaFoldDB" id="A0A5B9MDW7"/>
<evidence type="ECO:0000313" key="2">
    <source>
        <dbReference type="Proteomes" id="UP000321353"/>
    </source>
</evidence>
<proteinExistence type="predicted"/>
<accession>A0A5B9MDW7</accession>
<dbReference type="Proteomes" id="UP000321353">
    <property type="component" value="Chromosome"/>
</dbReference>
<dbReference type="Pfam" id="PF13366">
    <property type="entry name" value="PDDEXK_3"/>
    <property type="match status" value="1"/>
</dbReference>
<name>A0A5B9MDW7_9BACT</name>
<dbReference type="EMBL" id="CP036264">
    <property type="protein sequence ID" value="QEF99452.1"/>
    <property type="molecule type" value="Genomic_DNA"/>
</dbReference>
<dbReference type="RefSeq" id="WP_147868844.1">
    <property type="nucleotide sequence ID" value="NZ_CP036264.1"/>
</dbReference>
<evidence type="ECO:0000313" key="1">
    <source>
        <dbReference type="EMBL" id="QEF99452.1"/>
    </source>
</evidence>
<reference evidence="1 2" key="1">
    <citation type="submission" date="2019-02" db="EMBL/GenBank/DDBJ databases">
        <title>Planctomycetal bacteria perform biofilm scaping via a novel small molecule.</title>
        <authorList>
            <person name="Jeske O."/>
            <person name="Boedeker C."/>
            <person name="Wiegand S."/>
            <person name="Breitling P."/>
            <person name="Kallscheuer N."/>
            <person name="Jogler M."/>
            <person name="Rohde M."/>
            <person name="Petersen J."/>
            <person name="Medema M.H."/>
            <person name="Surup F."/>
            <person name="Jogler C."/>
        </authorList>
    </citation>
    <scope>NUCLEOTIDE SEQUENCE [LARGE SCALE GENOMIC DNA]</scope>
    <source>
        <strain evidence="1 2">Mal15</strain>
    </source>
</reference>
<protein>
    <submittedName>
        <fullName evidence="1">Uncharacterized protein</fullName>
    </submittedName>
</protein>
<dbReference type="NCBIfam" id="TIGR04256">
    <property type="entry name" value="GxxExxY"/>
    <property type="match status" value="1"/>
</dbReference>
<organism evidence="1 2">
    <name type="scientific">Stieleria maiorica</name>
    <dbReference type="NCBI Taxonomy" id="2795974"/>
    <lineage>
        <taxon>Bacteria</taxon>
        <taxon>Pseudomonadati</taxon>
        <taxon>Planctomycetota</taxon>
        <taxon>Planctomycetia</taxon>
        <taxon>Pirellulales</taxon>
        <taxon>Pirellulaceae</taxon>
        <taxon>Stieleria</taxon>
    </lineage>
</organism>
<gene>
    <name evidence="1" type="ORF">Mal15_35170</name>
</gene>
<sequence>MPIEIGAKIRAVGKREFSQICYDVMGSVFAIRKEMGRVFNESVYHRKIRESFADTLYEVPIVVSHGQFTRRYALDSLFLGAAIFEWKSVDTLCDVHRAQLLNYLMLCEVRSGKLVNLRPEKIEQEFVNVALTRAQRQSFTLEIDSFSPSASLDRDWMQCMIDALRDCGTGLDQGLYLSLSDFFHGGADQSHSIATVTSGNMECGQQRIRANRTGDVIMISTLSQRLEEFERHSQLFLNHLDRDRLHWLNIGLHKVSFRTLHKAT</sequence>